<protein>
    <submittedName>
        <fullName evidence="1">Uncharacterized protein</fullName>
    </submittedName>
</protein>
<reference evidence="1 2" key="4">
    <citation type="journal article" date="2010" name="Environ. Microbiol.">
        <title>The bacterial genus Collimonas: mycophagy, weathering and other adaptive solutions to life in oligotrophic soil environments.</title>
        <authorList>
            <person name="Leveau J.H."/>
            <person name="Uroz S."/>
            <person name="de Boer W."/>
        </authorList>
    </citation>
    <scope>NUCLEOTIDE SEQUENCE [LARGE SCALE GENOMIC DNA]</scope>
    <source>
        <strain evidence="1 2">Ter331</strain>
    </source>
</reference>
<dbReference type="Proteomes" id="UP000008392">
    <property type="component" value="Chromosome"/>
</dbReference>
<dbReference type="EMBL" id="CP002745">
    <property type="protein sequence ID" value="AEK63370.1"/>
    <property type="molecule type" value="Genomic_DNA"/>
</dbReference>
<reference evidence="2" key="6">
    <citation type="submission" date="2011-05" db="EMBL/GenBank/DDBJ databases">
        <title>Complete sequence of Collimonas fungivorans Ter331.</title>
        <authorList>
            <person name="Leveau J.H."/>
        </authorList>
    </citation>
    <scope>NUCLEOTIDE SEQUENCE [LARGE SCALE GENOMIC DNA]</scope>
    <source>
        <strain evidence="2">Ter331</strain>
    </source>
</reference>
<accession>G0ADA8</accession>
<organism evidence="1 2">
    <name type="scientific">Collimonas fungivorans (strain Ter331)</name>
    <dbReference type="NCBI Taxonomy" id="1005048"/>
    <lineage>
        <taxon>Bacteria</taxon>
        <taxon>Pseudomonadati</taxon>
        <taxon>Pseudomonadota</taxon>
        <taxon>Betaproteobacteria</taxon>
        <taxon>Burkholderiales</taxon>
        <taxon>Oxalobacteraceae</taxon>
        <taxon>Collimonas</taxon>
    </lineage>
</organism>
<sequence>MLQVVVGVEFIRAGYALVVNLFQRRYVLLRLYRVGVLHRLRDHHHAVVERSSVGFRRTVVTLLVVGRKGFARSQLVQHGAALGAVHLVGNRIAAQTAHLRRADAIAAEELGAYAQLLHLAHHRSALRRVAAVENRVRFLRLDGGQDSGEIGCLVIGEVVAEHLDAVGLGDFRKLFRQALAVGGAVVDDRYGLDLQFLGCVQRHLAAQLAVAGRYPEYRVEPLQGHFRIGGHGAHHDAGVVIDARSRNGHARVVRTDHCLDAHVDQLLRYADTGARIGLVVFHLRFELDFLAADDHALAIELVDRHGQAALVVATGRCLRAGQRAAETDLYYLCLLRHNERWECSQHHHHQFGPCVHGVSFRLSLIIVFF</sequence>
<proteinExistence type="predicted"/>
<evidence type="ECO:0000313" key="1">
    <source>
        <dbReference type="EMBL" id="AEK63370.1"/>
    </source>
</evidence>
<reference evidence="1 2" key="5">
    <citation type="journal article" date="2011" name="ISME J.">
        <title>Dual transcriptional profiling of a bacterial/fungal confrontation: Collimonas fungivorans versus Aspergillus niger.</title>
        <authorList>
            <person name="Mela F."/>
            <person name="Fritsche K."/>
            <person name="de Boer W."/>
            <person name="van Veen J.A."/>
            <person name="de Graaff L.H."/>
            <person name="van den Berg M."/>
            <person name="Leveau J.H."/>
        </authorList>
    </citation>
    <scope>NUCLEOTIDE SEQUENCE [LARGE SCALE GENOMIC DNA]</scope>
    <source>
        <strain evidence="1 2">Ter331</strain>
    </source>
</reference>
<reference evidence="1 2" key="1">
    <citation type="journal article" date="2004" name="Environ. Microbiol.">
        <title>Phylogeny-function analysis of (meta)genomic libraries: screening for expression of ribosomal RNA genes by large-insert library fluorescent in situ hybridization (LIL-FISH).</title>
        <authorList>
            <person name="Leveau J.H."/>
            <person name="Gerards S."/>
            <person name="de Boer W."/>
            <person name="van Veen J.A."/>
        </authorList>
    </citation>
    <scope>NUCLEOTIDE SEQUENCE [LARGE SCALE GENOMIC DNA]</scope>
    <source>
        <strain evidence="1 2">Ter331</strain>
    </source>
</reference>
<name>G0ADA8_COLFT</name>
<reference evidence="1 2" key="2">
    <citation type="journal article" date="2006" name="J. Microbiol. Methods">
        <title>Genomic flank-sequencing of plasposon insertion sites for rapid identification of functional genes.</title>
        <authorList>
            <person name="Leveau J.H."/>
            <person name="Gerards S."/>
            <person name="Fritsche K."/>
            <person name="Zondag G."/>
            <person name="van Veen J.A."/>
        </authorList>
    </citation>
    <scope>NUCLEOTIDE SEQUENCE [LARGE SCALE GENOMIC DNA]</scope>
    <source>
        <strain evidence="1 2">Ter331</strain>
    </source>
</reference>
<dbReference type="AlphaFoldDB" id="G0ADA8"/>
<evidence type="ECO:0000313" key="2">
    <source>
        <dbReference type="Proteomes" id="UP000008392"/>
    </source>
</evidence>
<reference evidence="1 2" key="3">
    <citation type="journal article" date="2008" name="FEMS Microbiol. Ecol.">
        <title>Identification and characterization of genes underlying chitinolysis in Collimonas fungivorans Ter331.</title>
        <authorList>
            <person name="Fritsche K."/>
            <person name="de Boer W."/>
            <person name="Gerards S."/>
            <person name="van den Berg M."/>
            <person name="van Veen J.A."/>
            <person name="Leveau J.H."/>
        </authorList>
    </citation>
    <scope>NUCLEOTIDE SEQUENCE [LARGE SCALE GENOMIC DNA]</scope>
    <source>
        <strain evidence="1 2">Ter331</strain>
    </source>
</reference>
<gene>
    <name evidence="1" type="ordered locus">CFU_3546</name>
</gene>
<dbReference type="KEGG" id="cfu:CFU_3546"/>
<dbReference type="HOGENOM" id="CLU_684594_0_0_4"/>
<keyword evidence="2" id="KW-1185">Reference proteome</keyword>